<keyword evidence="9 10" id="KW-0472">Membrane</keyword>
<evidence type="ECO:0000256" key="9">
    <source>
        <dbReference type="ARBA" id="ARBA00023136"/>
    </source>
</evidence>
<keyword evidence="5" id="KW-0645">Protease</keyword>
<dbReference type="SUPFAM" id="SSF144091">
    <property type="entry name" value="Rhomboid-like"/>
    <property type="match status" value="1"/>
</dbReference>
<dbReference type="Gene3D" id="1.20.1540.10">
    <property type="entry name" value="Rhomboid-like"/>
    <property type="match status" value="1"/>
</dbReference>
<keyword evidence="6 10" id="KW-0812">Transmembrane</keyword>
<dbReference type="EC" id="3.4.21.105" evidence="4"/>
<gene>
    <name evidence="12" type="ORF">DNG_07766</name>
</gene>
<accession>A0AAE8N288</accession>
<evidence type="ECO:0000256" key="8">
    <source>
        <dbReference type="ARBA" id="ARBA00022989"/>
    </source>
</evidence>
<dbReference type="EMBL" id="ONZQ02000012">
    <property type="protein sequence ID" value="SPO05081.1"/>
    <property type="molecule type" value="Genomic_DNA"/>
</dbReference>
<evidence type="ECO:0000256" key="1">
    <source>
        <dbReference type="ARBA" id="ARBA00000156"/>
    </source>
</evidence>
<sequence length="262" mass="28333">MAASTSIADLQIHRFPAYISRLPPCTKVLILATVLASVVDLTSIFDIQGWGALIPDKVSIFSAHRANTYPFIHAGIISALFNIATSTPLIQRFEAQYGTLTALALFFGPLSTFPAFLYVLIDRLVLHTNATLMGSSVWTFLLLGLETARNRKTNPHLALGPYRVPTWALLLFVVVCTEALVPSTSLTGHLCGAAVGYACGLGLIKWLCPPEKVLRWLETKLSLRRRLPHYASVDQKAYGRFGVLPTSGGGGSAEKGVELGPV</sequence>
<comment type="catalytic activity">
    <reaction evidence="1">
        <text>Cleaves type-1 transmembrane domains using a catalytic dyad composed of serine and histidine that are contributed by different transmembrane domains.</text>
        <dbReference type="EC" id="3.4.21.105"/>
    </reaction>
</comment>
<dbReference type="PANTHER" id="PTHR43066">
    <property type="entry name" value="RHOMBOID-RELATED PROTEIN"/>
    <property type="match status" value="1"/>
</dbReference>
<feature type="transmembrane region" description="Helical" evidence="10">
    <location>
        <begin position="124"/>
        <end position="143"/>
    </location>
</feature>
<dbReference type="GO" id="GO:0004252">
    <property type="term" value="F:serine-type endopeptidase activity"/>
    <property type="evidence" value="ECO:0007669"/>
    <property type="project" value="InterPro"/>
</dbReference>
<name>A0AAE8N288_9PEZI</name>
<evidence type="ECO:0000256" key="6">
    <source>
        <dbReference type="ARBA" id="ARBA00022692"/>
    </source>
</evidence>
<evidence type="ECO:0000256" key="10">
    <source>
        <dbReference type="SAM" id="Phobius"/>
    </source>
</evidence>
<evidence type="ECO:0000313" key="13">
    <source>
        <dbReference type="Proteomes" id="UP001187682"/>
    </source>
</evidence>
<evidence type="ECO:0000313" key="12">
    <source>
        <dbReference type="EMBL" id="SPO05081.1"/>
    </source>
</evidence>
<dbReference type="Proteomes" id="UP001187682">
    <property type="component" value="Unassembled WGS sequence"/>
</dbReference>
<keyword evidence="8 10" id="KW-1133">Transmembrane helix</keyword>
<reference evidence="12" key="1">
    <citation type="submission" date="2018-03" db="EMBL/GenBank/DDBJ databases">
        <authorList>
            <person name="Guldener U."/>
        </authorList>
    </citation>
    <scope>NUCLEOTIDE SEQUENCE</scope>
</reference>
<feature type="transmembrane region" description="Helical" evidence="10">
    <location>
        <begin position="71"/>
        <end position="90"/>
    </location>
</feature>
<keyword evidence="7" id="KW-0378">Hydrolase</keyword>
<comment type="caution">
    <text evidence="12">The sequence shown here is derived from an EMBL/GenBank/DDBJ whole genome shotgun (WGS) entry which is preliminary data.</text>
</comment>
<evidence type="ECO:0000256" key="2">
    <source>
        <dbReference type="ARBA" id="ARBA00004141"/>
    </source>
</evidence>
<feature type="transmembrane region" description="Helical" evidence="10">
    <location>
        <begin position="187"/>
        <end position="208"/>
    </location>
</feature>
<dbReference type="InterPro" id="IPR022764">
    <property type="entry name" value="Peptidase_S54_rhomboid_dom"/>
</dbReference>
<evidence type="ECO:0000256" key="3">
    <source>
        <dbReference type="ARBA" id="ARBA00009045"/>
    </source>
</evidence>
<organism evidence="12 13">
    <name type="scientific">Cephalotrichum gorgonifer</name>
    <dbReference type="NCBI Taxonomy" id="2041049"/>
    <lineage>
        <taxon>Eukaryota</taxon>
        <taxon>Fungi</taxon>
        <taxon>Dikarya</taxon>
        <taxon>Ascomycota</taxon>
        <taxon>Pezizomycotina</taxon>
        <taxon>Sordariomycetes</taxon>
        <taxon>Hypocreomycetidae</taxon>
        <taxon>Microascales</taxon>
        <taxon>Microascaceae</taxon>
        <taxon>Cephalotrichum</taxon>
    </lineage>
</organism>
<keyword evidence="13" id="KW-1185">Reference proteome</keyword>
<dbReference type="PANTHER" id="PTHR43066:SF1">
    <property type="entry name" value="RHOMBOID PROTEIN 2"/>
    <property type="match status" value="1"/>
</dbReference>
<dbReference type="InterPro" id="IPR035952">
    <property type="entry name" value="Rhomboid-like_sf"/>
</dbReference>
<protein>
    <recommendedName>
        <fullName evidence="4">rhomboid protease</fullName>
        <ecNumber evidence="4">3.4.21.105</ecNumber>
    </recommendedName>
</protein>
<proteinExistence type="inferred from homology"/>
<feature type="transmembrane region" description="Helical" evidence="10">
    <location>
        <begin position="164"/>
        <end position="181"/>
    </location>
</feature>
<feature type="domain" description="Peptidase S54 rhomboid" evidence="11">
    <location>
        <begin position="64"/>
        <end position="204"/>
    </location>
</feature>
<evidence type="ECO:0000256" key="7">
    <source>
        <dbReference type="ARBA" id="ARBA00022801"/>
    </source>
</evidence>
<dbReference type="Pfam" id="PF01694">
    <property type="entry name" value="Rhomboid"/>
    <property type="match status" value="1"/>
</dbReference>
<dbReference type="AlphaFoldDB" id="A0AAE8N288"/>
<evidence type="ECO:0000256" key="5">
    <source>
        <dbReference type="ARBA" id="ARBA00022670"/>
    </source>
</evidence>
<comment type="subcellular location">
    <subcellularLocation>
        <location evidence="2">Membrane</location>
        <topology evidence="2">Multi-pass membrane protein</topology>
    </subcellularLocation>
</comment>
<feature type="transmembrane region" description="Helical" evidence="10">
    <location>
        <begin position="97"/>
        <end position="118"/>
    </location>
</feature>
<evidence type="ECO:0000259" key="11">
    <source>
        <dbReference type="Pfam" id="PF01694"/>
    </source>
</evidence>
<comment type="similarity">
    <text evidence="3">Belongs to the peptidase S54 family.</text>
</comment>
<feature type="transmembrane region" description="Helical" evidence="10">
    <location>
        <begin position="28"/>
        <end position="51"/>
    </location>
</feature>
<dbReference type="GO" id="GO:0016020">
    <property type="term" value="C:membrane"/>
    <property type="evidence" value="ECO:0007669"/>
    <property type="project" value="UniProtKB-SubCell"/>
</dbReference>
<dbReference type="GO" id="GO:0006508">
    <property type="term" value="P:proteolysis"/>
    <property type="evidence" value="ECO:0007669"/>
    <property type="project" value="UniProtKB-KW"/>
</dbReference>
<evidence type="ECO:0000256" key="4">
    <source>
        <dbReference type="ARBA" id="ARBA00013039"/>
    </source>
</evidence>